<dbReference type="GO" id="GO:0016779">
    <property type="term" value="F:nucleotidyltransferase activity"/>
    <property type="evidence" value="ECO:0007669"/>
    <property type="project" value="UniProtKB-ARBA"/>
</dbReference>
<protein>
    <recommendedName>
        <fullName evidence="1">MobA-like NTP transferase domain-containing protein</fullName>
    </recommendedName>
</protein>
<name>A0AAN7TCK6_9PEZI</name>
<evidence type="ECO:0000259" key="1">
    <source>
        <dbReference type="Pfam" id="PF12804"/>
    </source>
</evidence>
<dbReference type="Proteomes" id="UP001310890">
    <property type="component" value="Unassembled WGS sequence"/>
</dbReference>
<comment type="caution">
    <text evidence="2">The sequence shown here is derived from an EMBL/GenBank/DDBJ whole genome shotgun (WGS) entry which is preliminary data.</text>
</comment>
<feature type="domain" description="MobA-like NTP transferase" evidence="1">
    <location>
        <begin position="1"/>
        <end position="152"/>
    </location>
</feature>
<dbReference type="AlphaFoldDB" id="A0AAN7TCK6"/>
<dbReference type="SUPFAM" id="SSF53448">
    <property type="entry name" value="Nucleotide-diphospho-sugar transferases"/>
    <property type="match status" value="1"/>
</dbReference>
<dbReference type="InterPro" id="IPR025877">
    <property type="entry name" value="MobA-like_NTP_Trfase"/>
</dbReference>
<organism evidence="2 3">
    <name type="scientific">Meristemomyces frigidus</name>
    <dbReference type="NCBI Taxonomy" id="1508187"/>
    <lineage>
        <taxon>Eukaryota</taxon>
        <taxon>Fungi</taxon>
        <taxon>Dikarya</taxon>
        <taxon>Ascomycota</taxon>
        <taxon>Pezizomycotina</taxon>
        <taxon>Dothideomycetes</taxon>
        <taxon>Dothideomycetidae</taxon>
        <taxon>Mycosphaerellales</taxon>
        <taxon>Teratosphaeriaceae</taxon>
        <taxon>Meristemomyces</taxon>
    </lineage>
</organism>
<evidence type="ECO:0000313" key="3">
    <source>
        <dbReference type="Proteomes" id="UP001310890"/>
    </source>
</evidence>
<dbReference type="EMBL" id="JAVRRL010000067">
    <property type="protein sequence ID" value="KAK5109312.1"/>
    <property type="molecule type" value="Genomic_DNA"/>
</dbReference>
<gene>
    <name evidence="2" type="ORF">LTR62_007186</name>
</gene>
<dbReference type="Gene3D" id="3.90.550.10">
    <property type="entry name" value="Spore Coat Polysaccharide Biosynthesis Protein SpsA, Chain A"/>
    <property type="match status" value="1"/>
</dbReference>
<proteinExistence type="predicted"/>
<sequence length="190" mass="20995">MGSPKHMLPYTDARPIYKHLLERILLACPTIGDLCISLPKNGPDLDALELTCAERIIKLLRDSDTDIGPAAGLLAAHAYEPEAHWLVVACDYPLMSAKELRRLAESYSPPITCFKNVDGWVEPLLAVWGPEAFHVLQSNVNRGMNGPKNVVRTMNGTSLQPIDEVALLNTNTMDAWQHALDLSRDVNLTD</sequence>
<dbReference type="InterPro" id="IPR029044">
    <property type="entry name" value="Nucleotide-diphossugar_trans"/>
</dbReference>
<dbReference type="Pfam" id="PF12804">
    <property type="entry name" value="NTP_transf_3"/>
    <property type="match status" value="1"/>
</dbReference>
<accession>A0AAN7TCK6</accession>
<reference evidence="2" key="1">
    <citation type="submission" date="2023-08" db="EMBL/GenBank/DDBJ databases">
        <title>Black Yeasts Isolated from many extreme environments.</title>
        <authorList>
            <person name="Coleine C."/>
            <person name="Stajich J.E."/>
            <person name="Selbmann L."/>
        </authorList>
    </citation>
    <scope>NUCLEOTIDE SEQUENCE</scope>
    <source>
        <strain evidence="2">CCFEE 5401</strain>
    </source>
</reference>
<evidence type="ECO:0000313" key="2">
    <source>
        <dbReference type="EMBL" id="KAK5109312.1"/>
    </source>
</evidence>